<dbReference type="PANTHER" id="PTHR46401">
    <property type="entry name" value="GLYCOSYLTRANSFERASE WBBK-RELATED"/>
    <property type="match status" value="1"/>
</dbReference>
<dbReference type="KEGG" id="vqi:CCZ37_12415"/>
<sequence length="770" mass="88205">MELQRKKPIRVMWLLNHTTLRDFEVPLLQSMGCEIFVPKIIPENEANRSADVTYIYDKSLTLDADKLERLNQQDFYNHGLTGVEDIANDEFDLVFCGFFPEQLKHVVSSFLGFVFLRVFGLAGEATYTGILQENEPELYSELCKIEQRFVFAQAYSNLSVVETGLFKEKALTFKLSLPKELVSDLSNKWNGEKNQLFTVCPRINSSPAYYGVIYEEMKKYFSGYPWIIGGAQPIAVDDERVLGFISRSELNQHILSSSVMFYHSNEKRHLHYHPIEAIIAGQPLIYMQGGLLGEIANSKLPGACSSYEEAQEKIERILSGDKEFIREVKKSQQILLEEFDPYEILNQWKNNFELLGVDGKNKKFRTIAVILPIAYSGGTLNACISTIQNIFKLSEKGIFITRIVFSIPHGHDYSEDLLESIRSEGVEIRVTNWLEVSHSEVENIRRLSGYSSKIIAKSQRYSLPDDGLGYLQDCDHWLVVSDRLSPPLAPIKPYSVLVFDYIQRYIPGLYHGIKEAQIGYMYTVRNSNRVIVTTEHTAKDINSYAGVNRNKISIAPMCYQSIKKYLVDNPKDKKIESENKYIIWTTNSGPHKNQELTLKAFSYYKECLDGQLDLVITGVDTNRFDSRIDKNDKHHLAKVTSTYHSLSELTKSSIRLMGELTKERYASILNCSDFLLHSCEFDNGTFCLLEAKELGVPCLSSKYPQIVEMDRIYDLNVVYIEERTISSFAKRLKYMEQLVMDEPTNSIDKKVVRNIGLQDFSNAFKEVLFG</sequence>
<evidence type="ECO:0000256" key="1">
    <source>
        <dbReference type="ARBA" id="ARBA00022679"/>
    </source>
</evidence>
<dbReference type="RefSeq" id="WP_094500672.1">
    <property type="nucleotide sequence ID" value="NZ_CAWNHI010000001.1"/>
</dbReference>
<keyword evidence="1" id="KW-0808">Transferase</keyword>
<gene>
    <name evidence="3" type="ORF">CCZ37_12415</name>
</gene>
<proteinExistence type="predicted"/>
<dbReference type="Gene3D" id="3.40.50.2000">
    <property type="entry name" value="Glycogen Phosphorylase B"/>
    <property type="match status" value="1"/>
</dbReference>
<dbReference type="AlphaFoldDB" id="A0A223N0G4"/>
<feature type="domain" description="Glycosyl transferase family 1" evidence="2">
    <location>
        <begin position="570"/>
        <end position="736"/>
    </location>
</feature>
<evidence type="ECO:0000313" key="3">
    <source>
        <dbReference type="EMBL" id="ASU23344.1"/>
    </source>
</evidence>
<name>A0A223N0G4_9VIBR</name>
<dbReference type="GO" id="GO:0016757">
    <property type="term" value="F:glycosyltransferase activity"/>
    <property type="evidence" value="ECO:0007669"/>
    <property type="project" value="InterPro"/>
</dbReference>
<dbReference type="GO" id="GO:0009103">
    <property type="term" value="P:lipopolysaccharide biosynthetic process"/>
    <property type="evidence" value="ECO:0007669"/>
    <property type="project" value="TreeGrafter"/>
</dbReference>
<dbReference type="EMBL" id="CP022741">
    <property type="protein sequence ID" value="ASU23344.1"/>
    <property type="molecule type" value="Genomic_DNA"/>
</dbReference>
<reference evidence="3 4" key="1">
    <citation type="submission" date="2017-08" db="EMBL/GenBank/DDBJ databases">
        <title>The Vibrio qinghaiensis sp.-Q67 is a luminous bacteria isolated firstly from Qinghai lake, Qinghai province, China, which has been proved to be very sensitive to detect environmental and food pollutants. Therefore, complete genome analysis of V. qinghaiensis sp.-Q67 highlights the potential application of this strain on detection of hazards in the contaminated environments.</title>
        <authorList>
            <person name="Gong L."/>
        </authorList>
    </citation>
    <scope>NUCLEOTIDE SEQUENCE [LARGE SCALE GENOMIC DNA]</scope>
    <source>
        <strain evidence="3 4">Q67</strain>
    </source>
</reference>
<keyword evidence="4" id="KW-1185">Reference proteome</keyword>
<dbReference type="InterPro" id="IPR001296">
    <property type="entry name" value="Glyco_trans_1"/>
</dbReference>
<evidence type="ECO:0000259" key="2">
    <source>
        <dbReference type="Pfam" id="PF00534"/>
    </source>
</evidence>
<organism evidence="3 4">
    <name type="scientific">Vibrio qinghaiensis</name>
    <dbReference type="NCBI Taxonomy" id="2025808"/>
    <lineage>
        <taxon>Bacteria</taxon>
        <taxon>Pseudomonadati</taxon>
        <taxon>Pseudomonadota</taxon>
        <taxon>Gammaproteobacteria</taxon>
        <taxon>Vibrionales</taxon>
        <taxon>Vibrionaceae</taxon>
        <taxon>Vibrio</taxon>
    </lineage>
</organism>
<evidence type="ECO:0000313" key="4">
    <source>
        <dbReference type="Proteomes" id="UP000215148"/>
    </source>
</evidence>
<dbReference type="PANTHER" id="PTHR46401:SF2">
    <property type="entry name" value="GLYCOSYLTRANSFERASE WBBK-RELATED"/>
    <property type="match status" value="1"/>
</dbReference>
<accession>A0A223N0G4</accession>
<dbReference type="Proteomes" id="UP000215148">
    <property type="component" value="Chromosome 1"/>
</dbReference>
<dbReference type="SUPFAM" id="SSF53756">
    <property type="entry name" value="UDP-Glycosyltransferase/glycogen phosphorylase"/>
    <property type="match status" value="1"/>
</dbReference>
<dbReference type="Pfam" id="PF00534">
    <property type="entry name" value="Glycos_transf_1"/>
    <property type="match status" value="1"/>
</dbReference>
<protein>
    <recommendedName>
        <fullName evidence="2">Glycosyl transferase family 1 domain-containing protein</fullName>
    </recommendedName>
</protein>